<dbReference type="InterPro" id="IPR010982">
    <property type="entry name" value="Lambda_DNA-bd_dom_sf"/>
</dbReference>
<reference evidence="2" key="1">
    <citation type="submission" date="2023-01" db="EMBL/GenBank/DDBJ databases">
        <title>Human gut microbiome strain richness.</title>
        <authorList>
            <person name="Chen-Liaw A."/>
        </authorList>
    </citation>
    <scope>NUCLEOTIDE SEQUENCE</scope>
    <source>
        <strain evidence="2">D43st1_D9_D43t1_170807</strain>
    </source>
</reference>
<gene>
    <name evidence="2" type="ORF">PNW00_12910</name>
</gene>
<name>A0AAW6EL06_9FIRM</name>
<accession>A0AAW6EL06</accession>
<dbReference type="CDD" id="cd00093">
    <property type="entry name" value="HTH_XRE"/>
    <property type="match status" value="1"/>
</dbReference>
<dbReference type="AlphaFoldDB" id="A0AAW6EL06"/>
<evidence type="ECO:0000259" key="1">
    <source>
        <dbReference type="PROSITE" id="PS50943"/>
    </source>
</evidence>
<dbReference type="Proteomes" id="UP001213042">
    <property type="component" value="Unassembled WGS sequence"/>
</dbReference>
<dbReference type="Pfam" id="PF01381">
    <property type="entry name" value="HTH_3"/>
    <property type="match status" value="1"/>
</dbReference>
<dbReference type="RefSeq" id="WP_022288552.1">
    <property type="nucleotide sequence ID" value="NZ_JADMWL010000028.1"/>
</dbReference>
<dbReference type="SUPFAM" id="SSF47413">
    <property type="entry name" value="lambda repressor-like DNA-binding domains"/>
    <property type="match status" value="1"/>
</dbReference>
<dbReference type="GO" id="GO:0003677">
    <property type="term" value="F:DNA binding"/>
    <property type="evidence" value="ECO:0007669"/>
    <property type="project" value="InterPro"/>
</dbReference>
<protein>
    <submittedName>
        <fullName evidence="2">Helix-turn-helix transcriptional regulator</fullName>
    </submittedName>
</protein>
<feature type="domain" description="HTH cro/C1-type" evidence="1">
    <location>
        <begin position="14"/>
        <end position="68"/>
    </location>
</feature>
<evidence type="ECO:0000313" key="3">
    <source>
        <dbReference type="Proteomes" id="UP001213042"/>
    </source>
</evidence>
<sequence length="73" mass="8308">MTNKAKKSIVAEQLKKIIDDRGLKQKKVAEILGYDYRTFNNMLNGYKMITTDDVIIIATKLGVEPNQLYGWSA</sequence>
<dbReference type="InterPro" id="IPR001387">
    <property type="entry name" value="Cro/C1-type_HTH"/>
</dbReference>
<comment type="caution">
    <text evidence="2">The sequence shown here is derived from an EMBL/GenBank/DDBJ whole genome shotgun (WGS) entry which is preliminary data.</text>
</comment>
<dbReference type="EMBL" id="JAQMLU010000029">
    <property type="protein sequence ID" value="MDB8751341.1"/>
    <property type="molecule type" value="Genomic_DNA"/>
</dbReference>
<proteinExistence type="predicted"/>
<dbReference type="SMART" id="SM00530">
    <property type="entry name" value="HTH_XRE"/>
    <property type="match status" value="1"/>
</dbReference>
<dbReference type="PROSITE" id="PS50943">
    <property type="entry name" value="HTH_CROC1"/>
    <property type="match status" value="1"/>
</dbReference>
<evidence type="ECO:0000313" key="2">
    <source>
        <dbReference type="EMBL" id="MDB8751341.1"/>
    </source>
</evidence>
<organism evidence="2 3">
    <name type="scientific">Ruminococcus bicirculans</name>
    <name type="common">ex Wegman et al. 2014</name>
    <dbReference type="NCBI Taxonomy" id="1160721"/>
    <lineage>
        <taxon>Bacteria</taxon>
        <taxon>Bacillati</taxon>
        <taxon>Bacillota</taxon>
        <taxon>Clostridia</taxon>
        <taxon>Eubacteriales</taxon>
        <taxon>Oscillospiraceae</taxon>
        <taxon>Ruminococcus</taxon>
    </lineage>
</organism>
<dbReference type="Gene3D" id="1.10.260.40">
    <property type="entry name" value="lambda repressor-like DNA-binding domains"/>
    <property type="match status" value="1"/>
</dbReference>